<keyword evidence="7" id="KW-1185">Reference proteome</keyword>
<dbReference type="AlphaFoldDB" id="A0A0S4LE14"/>
<dbReference type="Pfam" id="PF00196">
    <property type="entry name" value="GerE"/>
    <property type="match status" value="1"/>
</dbReference>
<dbReference type="EMBL" id="CZQA01000001">
    <property type="protein sequence ID" value="CUS34148.1"/>
    <property type="molecule type" value="Genomic_DNA"/>
</dbReference>
<evidence type="ECO:0000256" key="2">
    <source>
        <dbReference type="ARBA" id="ARBA00023125"/>
    </source>
</evidence>
<feature type="domain" description="Response regulatory" evidence="5">
    <location>
        <begin position="8"/>
        <end position="124"/>
    </location>
</feature>
<dbReference type="PROSITE" id="PS50043">
    <property type="entry name" value="HTH_LUXR_2"/>
    <property type="match status" value="1"/>
</dbReference>
<feature type="modified residue" description="4-aspartylphosphate" evidence="3">
    <location>
        <position position="59"/>
    </location>
</feature>
<dbReference type="Pfam" id="PF00072">
    <property type="entry name" value="Response_reg"/>
    <property type="match status" value="1"/>
</dbReference>
<dbReference type="CDD" id="cd06170">
    <property type="entry name" value="LuxR_C_like"/>
    <property type="match status" value="1"/>
</dbReference>
<dbReference type="GO" id="GO:0000160">
    <property type="term" value="P:phosphorelay signal transduction system"/>
    <property type="evidence" value="ECO:0007669"/>
    <property type="project" value="InterPro"/>
</dbReference>
<dbReference type="SMART" id="SM00421">
    <property type="entry name" value="HTH_LUXR"/>
    <property type="match status" value="1"/>
</dbReference>
<dbReference type="PROSITE" id="PS00622">
    <property type="entry name" value="HTH_LUXR_1"/>
    <property type="match status" value="1"/>
</dbReference>
<dbReference type="SUPFAM" id="SSF52172">
    <property type="entry name" value="CheY-like"/>
    <property type="match status" value="1"/>
</dbReference>
<gene>
    <name evidence="6" type="primary">devR</name>
    <name evidence="6" type="ORF">COMA1_11551</name>
</gene>
<evidence type="ECO:0000256" key="3">
    <source>
        <dbReference type="PROSITE-ProRule" id="PRU00169"/>
    </source>
</evidence>
<name>A0A0S4LE14_9BACT</name>
<dbReference type="InterPro" id="IPR039420">
    <property type="entry name" value="WalR-like"/>
</dbReference>
<evidence type="ECO:0000259" key="5">
    <source>
        <dbReference type="PROSITE" id="PS50110"/>
    </source>
</evidence>
<dbReference type="Proteomes" id="UP000199032">
    <property type="component" value="Unassembled WGS sequence"/>
</dbReference>
<evidence type="ECO:0000259" key="4">
    <source>
        <dbReference type="PROSITE" id="PS50043"/>
    </source>
</evidence>
<organism evidence="6 7">
    <name type="scientific">Candidatus Nitrospira nitrosa</name>
    <dbReference type="NCBI Taxonomy" id="1742972"/>
    <lineage>
        <taxon>Bacteria</taxon>
        <taxon>Pseudomonadati</taxon>
        <taxon>Nitrospirota</taxon>
        <taxon>Nitrospiria</taxon>
        <taxon>Nitrospirales</taxon>
        <taxon>Nitrospiraceae</taxon>
        <taxon>Nitrospira</taxon>
    </lineage>
</organism>
<evidence type="ECO:0000256" key="1">
    <source>
        <dbReference type="ARBA" id="ARBA00022553"/>
    </source>
</evidence>
<evidence type="ECO:0000313" key="7">
    <source>
        <dbReference type="Proteomes" id="UP000199032"/>
    </source>
</evidence>
<keyword evidence="1 3" id="KW-0597">Phosphoprotein</keyword>
<dbReference type="InterPro" id="IPR001789">
    <property type="entry name" value="Sig_transdc_resp-reg_receiver"/>
</dbReference>
<dbReference type="SUPFAM" id="SSF46894">
    <property type="entry name" value="C-terminal effector domain of the bipartite response regulators"/>
    <property type="match status" value="1"/>
</dbReference>
<dbReference type="RefSeq" id="WP_176697914.1">
    <property type="nucleotide sequence ID" value="NZ_CZQA01000001.1"/>
</dbReference>
<dbReference type="PRINTS" id="PR00038">
    <property type="entry name" value="HTHLUXR"/>
</dbReference>
<dbReference type="InterPro" id="IPR011006">
    <property type="entry name" value="CheY-like_superfamily"/>
</dbReference>
<dbReference type="InterPro" id="IPR016032">
    <property type="entry name" value="Sig_transdc_resp-reg_C-effctor"/>
</dbReference>
<dbReference type="PANTHER" id="PTHR43214">
    <property type="entry name" value="TWO-COMPONENT RESPONSE REGULATOR"/>
    <property type="match status" value="1"/>
</dbReference>
<accession>A0A0S4LE14</accession>
<dbReference type="InterPro" id="IPR000792">
    <property type="entry name" value="Tscrpt_reg_LuxR_C"/>
</dbReference>
<dbReference type="SMART" id="SM00448">
    <property type="entry name" value="REC"/>
    <property type="match status" value="1"/>
</dbReference>
<protein>
    <submittedName>
        <fullName evidence="6">Transcriptional regulatory protein DevR (DosR)</fullName>
    </submittedName>
</protein>
<evidence type="ECO:0000313" key="6">
    <source>
        <dbReference type="EMBL" id="CUS34148.1"/>
    </source>
</evidence>
<dbReference type="InterPro" id="IPR058245">
    <property type="entry name" value="NreC/VraR/RcsB-like_REC"/>
</dbReference>
<dbReference type="GO" id="GO:0003677">
    <property type="term" value="F:DNA binding"/>
    <property type="evidence" value="ECO:0007669"/>
    <property type="project" value="UniProtKB-KW"/>
</dbReference>
<dbReference type="CDD" id="cd17535">
    <property type="entry name" value="REC_NarL-like"/>
    <property type="match status" value="1"/>
</dbReference>
<dbReference type="PROSITE" id="PS50110">
    <property type="entry name" value="RESPONSE_REGULATORY"/>
    <property type="match status" value="1"/>
</dbReference>
<dbReference type="STRING" id="1742972.COMA1_11551"/>
<sequence>MSKSPAIRLVIVDDHEVVRIGLCAVLNLTPGLKVIGQGKRMAEAKKLCVRLKPDLILLDIRLPDGSGVDAAREILAQCPTTRVLFLTSFADDHTVLEAVLAGAHGYLLKDIASQALVRAIRSVAAGKRLMDSRLPQHTLDWVKHVPTEPGQSKRPLLSPQEQRLLPLVARGLTNKEIAKFLGLSEKTVKNYLANIYSKLSIGRRSQIAAFYAGSFKGSEPRLPRGRT</sequence>
<dbReference type="Gene3D" id="3.40.50.2300">
    <property type="match status" value="1"/>
</dbReference>
<proteinExistence type="predicted"/>
<feature type="domain" description="HTH luxR-type" evidence="4">
    <location>
        <begin position="150"/>
        <end position="215"/>
    </location>
</feature>
<keyword evidence="2" id="KW-0238">DNA-binding</keyword>
<reference evidence="6 7" key="1">
    <citation type="submission" date="2015-10" db="EMBL/GenBank/DDBJ databases">
        <authorList>
            <person name="Gilbert D.G."/>
        </authorList>
    </citation>
    <scope>NUCLEOTIDE SEQUENCE [LARGE SCALE GENOMIC DNA]</scope>
    <source>
        <strain evidence="6">COMA1</strain>
    </source>
</reference>
<dbReference type="GO" id="GO:0006355">
    <property type="term" value="P:regulation of DNA-templated transcription"/>
    <property type="evidence" value="ECO:0007669"/>
    <property type="project" value="InterPro"/>
</dbReference>